<dbReference type="RefSeq" id="WP_104300586.1">
    <property type="nucleotide sequence ID" value="NZ_PSNX01000002.1"/>
</dbReference>
<dbReference type="EMBL" id="PSNX01000002">
    <property type="protein sequence ID" value="PPE67709.1"/>
    <property type="molecule type" value="Genomic_DNA"/>
</dbReference>
<evidence type="ECO:0000313" key="6">
    <source>
        <dbReference type="EMBL" id="PPE67709.1"/>
    </source>
</evidence>
<dbReference type="NCBIfam" id="TIGR03348">
    <property type="entry name" value="VI_IcmF"/>
    <property type="match status" value="1"/>
</dbReference>
<comment type="caution">
    <text evidence="6">The sequence shown here is derived from an EMBL/GenBank/DDBJ whole genome shotgun (WGS) entry which is preliminary data.</text>
</comment>
<evidence type="ECO:0000313" key="7">
    <source>
        <dbReference type="Proteomes" id="UP000238605"/>
    </source>
</evidence>
<accession>A0A2S5SYH9</accession>
<evidence type="ECO:0000259" key="2">
    <source>
        <dbReference type="Pfam" id="PF06744"/>
    </source>
</evidence>
<dbReference type="InterPro" id="IPR009612">
    <property type="entry name" value="IcmF-rel"/>
</dbReference>
<dbReference type="Pfam" id="PF06744">
    <property type="entry name" value="IcmF_C"/>
    <property type="match status" value="1"/>
</dbReference>
<organism evidence="6 7">
    <name type="scientific">Caldimonas caldifontis</name>
    <dbReference type="NCBI Taxonomy" id="1452508"/>
    <lineage>
        <taxon>Bacteria</taxon>
        <taxon>Pseudomonadati</taxon>
        <taxon>Pseudomonadota</taxon>
        <taxon>Betaproteobacteria</taxon>
        <taxon>Burkholderiales</taxon>
        <taxon>Sphaerotilaceae</taxon>
        <taxon>Caldimonas</taxon>
    </lineage>
</organism>
<feature type="domain" description="Type VI secretion system component TssM1 N-terminal" evidence="4">
    <location>
        <begin position="188"/>
        <end position="442"/>
    </location>
</feature>
<dbReference type="InterPro" id="IPR017731">
    <property type="entry name" value="TssM1-like"/>
</dbReference>
<dbReference type="Proteomes" id="UP000238605">
    <property type="component" value="Unassembled WGS sequence"/>
</dbReference>
<dbReference type="PANTHER" id="PTHR36153:SF1">
    <property type="entry name" value="TYPE VI SECRETION SYSTEM COMPONENT TSSM1"/>
    <property type="match status" value="1"/>
</dbReference>
<sequence>MQSLLNFLSHPVFLRIMGWLALMGFVTVGALSFDLPMIWAVALVLMIAVVMLASWLVRRWRSRRASRELEEALDAQNAQSSRLEEARKHREDVLVLRERMRKALQTIKGSRLGQTSGKAALYELPWYMVIGNPAAGKSSAIVRSGLRFPFSDDAGNIIQGIGGTRNCDWFFTAEGILIDTAGRYSVHEEDRGEWLGFLGLLKKYRPKAPINGIVIAVSVAELSSQRPEQNIHLAKQLRHRMQELTEKLEVIAPVYVMFTKADLISGFVEFFEDRERSERDRVWGATLPYDAEGRADTLGLFERHFDELYEGLKAASVARMSLHRGEKLPPGVLTFPLEFAGLKPALSVFIATLFEDNPYQYRPSFRGFYFTSAVQEGESSSRASERVARRFGLSLQSGTTASVYSHAGFFLKELFSRVIFADRDLVRQHRSKSTQRWRQVTVIAGMATLGLCLALWTWSYANNRQWVTNLQRDLDQVTRLQAASPDLASRLEALLILQDRLIQVQALERNRPWALSFGLQQGSQLEELLRREYFHGVREVMLKPVAESIEAYLAAVRENAALLQEGSPSATTAAVAPAAASSAYTAASPTSVTDAYNALKTYLMLADRQRAEPGHLGDQITRFWRGWLEVNRGGMARERMLEVAERLIAHTVTQTQDPAFPQLTNNLALVDETRGALRGVVRGMPARERVYAEIKARASTRFAPMTVARALGEADRDLLSGSHAVSGAFTRQAWREYVQGAIRDAAHQALQTDDWVLKSTVHNDLTLDGSPEQIQKALTEAYKSEYIAQWQRFVQGVNVQPFGSFEQAVVRMNRLGDPASSPLGRLVAVVHEETAWDQPPITTERSAAMRRGFAEWFRQVVLRRAPPQVNVQTGAEGSAPPDRAQGLLVSQAFSGISRLMVARDDGGSLMRTYLEGLARLRSRFNQIHTQGEAGPASVQLLQQTLQGQSELSELLKLVDEQMLNGLGDSARDGLRPLLVRPLMQAYDILIPSAEDEINRIWEAQVHGPFEATLADRYPFKPQARVEASASDLAKIFGPEGAVARFADKTLGPLVIRRGDTLAPRTWADMGIRLNPEFTARFANWVGPLGAAAGSGSTQHAEASAEQTLFQILPQPAPGLTEYSLEIDGQALRYRNAAATWTHFVWPGPQHTLGVRLHGVSFDGTTVEFLHEPGRFGLERMVNSAQRRRIDDQTHELRWTRGNQSVAVHLRIIATPGATAKGQGNGSAGLGSAPLPRTIAGNGFARTSVTSGGAR</sequence>
<dbReference type="AlphaFoldDB" id="A0A2S5SYH9"/>
<evidence type="ECO:0000259" key="4">
    <source>
        <dbReference type="Pfam" id="PF14331"/>
    </source>
</evidence>
<protein>
    <submittedName>
        <fullName evidence="6">Type VI secretion system membrane subunit TssM</fullName>
    </submittedName>
</protein>
<dbReference type="PANTHER" id="PTHR36153">
    <property type="entry name" value="INNER MEMBRANE PROTEIN-RELATED"/>
    <property type="match status" value="1"/>
</dbReference>
<feature type="transmembrane region" description="Helical" evidence="1">
    <location>
        <begin position="37"/>
        <end position="57"/>
    </location>
</feature>
<feature type="domain" description="Type VI secretion system component TssM1 helical" evidence="5">
    <location>
        <begin position="994"/>
        <end position="1079"/>
    </location>
</feature>
<proteinExistence type="predicted"/>
<gene>
    <name evidence="6" type="primary">icmF</name>
    <name evidence="6" type="ORF">C1704_02260</name>
</gene>
<reference evidence="6 7" key="1">
    <citation type="submission" date="2018-02" db="EMBL/GenBank/DDBJ databases">
        <title>Reclassifiation of [Polyangium] brachysporum DSM 7029 as Guopingzhaonella breviflexa gen. nov., sp. nov., a member of the family Comamonadaceae.</title>
        <authorList>
            <person name="Tang B."/>
        </authorList>
    </citation>
    <scope>NUCLEOTIDE SEQUENCE [LARGE SCALE GENOMIC DNA]</scope>
    <source>
        <strain evidence="6 7">BCRC 80649</strain>
    </source>
</reference>
<dbReference type="InterPro" id="IPR025743">
    <property type="entry name" value="TssM1_N"/>
</dbReference>
<evidence type="ECO:0000259" key="5">
    <source>
        <dbReference type="Pfam" id="PF21070"/>
    </source>
</evidence>
<keyword evidence="7" id="KW-1185">Reference proteome</keyword>
<evidence type="ECO:0000259" key="3">
    <source>
        <dbReference type="Pfam" id="PF06761"/>
    </source>
</evidence>
<dbReference type="Pfam" id="PF21070">
    <property type="entry name" value="IcmF_helical"/>
    <property type="match status" value="1"/>
</dbReference>
<evidence type="ECO:0000256" key="1">
    <source>
        <dbReference type="SAM" id="Phobius"/>
    </source>
</evidence>
<feature type="domain" description="Type VI secretion system IcmF C-terminal" evidence="2">
    <location>
        <begin position="1109"/>
        <end position="1211"/>
    </location>
</feature>
<dbReference type="InterPro" id="IPR010623">
    <property type="entry name" value="IcmF_C"/>
</dbReference>
<dbReference type="Pfam" id="PF14331">
    <property type="entry name" value="IcmF-related_N"/>
    <property type="match status" value="1"/>
</dbReference>
<dbReference type="InterPro" id="IPR053156">
    <property type="entry name" value="T6SS_TssM-like"/>
</dbReference>
<keyword evidence="1" id="KW-0472">Membrane</keyword>
<keyword evidence="1" id="KW-1133">Transmembrane helix</keyword>
<dbReference type="Pfam" id="PF06761">
    <property type="entry name" value="IcmF-related"/>
    <property type="match status" value="1"/>
</dbReference>
<dbReference type="InterPro" id="IPR048677">
    <property type="entry name" value="TssM1_hel"/>
</dbReference>
<dbReference type="SUPFAM" id="SSF52540">
    <property type="entry name" value="P-loop containing nucleoside triphosphate hydrolases"/>
    <property type="match status" value="1"/>
</dbReference>
<feature type="transmembrane region" description="Helical" evidence="1">
    <location>
        <begin position="12"/>
        <end position="31"/>
    </location>
</feature>
<name>A0A2S5SYH9_9BURK</name>
<dbReference type="OrthoDB" id="9758229at2"/>
<dbReference type="InterPro" id="IPR027417">
    <property type="entry name" value="P-loop_NTPase"/>
</dbReference>
<feature type="domain" description="IcmF-related" evidence="3">
    <location>
        <begin position="491"/>
        <end position="834"/>
    </location>
</feature>
<keyword evidence="1" id="KW-0812">Transmembrane</keyword>
<feature type="transmembrane region" description="Helical" evidence="1">
    <location>
        <begin position="440"/>
        <end position="461"/>
    </location>
</feature>